<evidence type="ECO:0000256" key="2">
    <source>
        <dbReference type="ARBA" id="ARBA00005684"/>
    </source>
</evidence>
<evidence type="ECO:0000313" key="11">
    <source>
        <dbReference type="EMBL" id="NYE83168.1"/>
    </source>
</evidence>
<evidence type="ECO:0000256" key="8">
    <source>
        <dbReference type="ARBA" id="ARBA00031423"/>
    </source>
</evidence>
<dbReference type="RefSeq" id="WP_179586612.1">
    <property type="nucleotide sequence ID" value="NZ_JACBYR010000001.1"/>
</dbReference>
<dbReference type="Pfam" id="PF02446">
    <property type="entry name" value="Glyco_hydro_77"/>
    <property type="match status" value="1"/>
</dbReference>
<evidence type="ECO:0000256" key="10">
    <source>
        <dbReference type="RuleBase" id="RU361207"/>
    </source>
</evidence>
<dbReference type="GO" id="GO:0005975">
    <property type="term" value="P:carbohydrate metabolic process"/>
    <property type="evidence" value="ECO:0007669"/>
    <property type="project" value="InterPro"/>
</dbReference>
<protein>
    <recommendedName>
        <fullName evidence="4 10">4-alpha-glucanotransferase</fullName>
        <ecNumber evidence="3 10">2.4.1.25</ecNumber>
    </recommendedName>
    <alternativeName>
        <fullName evidence="8 10">Amylomaltase</fullName>
    </alternativeName>
    <alternativeName>
        <fullName evidence="9 10">Disproportionating enzyme</fullName>
    </alternativeName>
</protein>
<dbReference type="PANTHER" id="PTHR32438:SF5">
    <property type="entry name" value="4-ALPHA-GLUCANOTRANSFERASE DPE1, CHLOROPLASTIC_AMYLOPLASTIC"/>
    <property type="match status" value="1"/>
</dbReference>
<evidence type="ECO:0000313" key="12">
    <source>
        <dbReference type="Proteomes" id="UP000542125"/>
    </source>
</evidence>
<comment type="similarity">
    <text evidence="2 10">Belongs to the disproportionating enzyme family.</text>
</comment>
<dbReference type="AlphaFoldDB" id="A0A7Y9IVB6"/>
<evidence type="ECO:0000256" key="5">
    <source>
        <dbReference type="ARBA" id="ARBA00022676"/>
    </source>
</evidence>
<dbReference type="NCBIfam" id="TIGR00217">
    <property type="entry name" value="malQ"/>
    <property type="match status" value="1"/>
</dbReference>
<comment type="caution">
    <text evidence="11">The sequence shown here is derived from an EMBL/GenBank/DDBJ whole genome shotgun (WGS) entry which is preliminary data.</text>
</comment>
<dbReference type="EMBL" id="JACBYR010000001">
    <property type="protein sequence ID" value="NYE83168.1"/>
    <property type="molecule type" value="Genomic_DNA"/>
</dbReference>
<evidence type="ECO:0000256" key="7">
    <source>
        <dbReference type="ARBA" id="ARBA00023277"/>
    </source>
</evidence>
<organism evidence="11 12">
    <name type="scientific">Pigmentiphaga litoralis</name>
    <dbReference type="NCBI Taxonomy" id="516702"/>
    <lineage>
        <taxon>Bacteria</taxon>
        <taxon>Pseudomonadati</taxon>
        <taxon>Pseudomonadota</taxon>
        <taxon>Betaproteobacteria</taxon>
        <taxon>Burkholderiales</taxon>
        <taxon>Alcaligenaceae</taxon>
        <taxon>Pigmentiphaga</taxon>
    </lineage>
</organism>
<reference evidence="11 12" key="1">
    <citation type="submission" date="2020-07" db="EMBL/GenBank/DDBJ databases">
        <title>Genomic Encyclopedia of Type Strains, Phase IV (KMG-V): Genome sequencing to study the core and pangenomes of soil and plant-associated prokaryotes.</title>
        <authorList>
            <person name="Whitman W."/>
        </authorList>
    </citation>
    <scope>NUCLEOTIDE SEQUENCE [LARGE SCALE GENOMIC DNA]</scope>
    <source>
        <strain evidence="11 12">SAS40</strain>
    </source>
</reference>
<dbReference type="PANTHER" id="PTHR32438">
    <property type="entry name" value="4-ALPHA-GLUCANOTRANSFERASE DPE1, CHLOROPLASTIC/AMYLOPLASTIC"/>
    <property type="match status" value="1"/>
</dbReference>
<keyword evidence="7 10" id="KW-0119">Carbohydrate metabolism</keyword>
<dbReference type="InterPro" id="IPR003385">
    <property type="entry name" value="Glyco_hydro_77"/>
</dbReference>
<dbReference type="SUPFAM" id="SSF51445">
    <property type="entry name" value="(Trans)glycosidases"/>
    <property type="match status" value="1"/>
</dbReference>
<keyword evidence="12" id="KW-1185">Reference proteome</keyword>
<evidence type="ECO:0000256" key="6">
    <source>
        <dbReference type="ARBA" id="ARBA00022679"/>
    </source>
</evidence>
<evidence type="ECO:0000256" key="1">
    <source>
        <dbReference type="ARBA" id="ARBA00000439"/>
    </source>
</evidence>
<keyword evidence="5 10" id="KW-0328">Glycosyltransferase</keyword>
<evidence type="ECO:0000256" key="4">
    <source>
        <dbReference type="ARBA" id="ARBA00020295"/>
    </source>
</evidence>
<dbReference type="Proteomes" id="UP000542125">
    <property type="component" value="Unassembled WGS sequence"/>
</dbReference>
<accession>A0A7Y9IVB6</accession>
<dbReference type="EC" id="2.4.1.25" evidence="3 10"/>
<comment type="catalytic activity">
    <reaction evidence="1 10">
        <text>Transfers a segment of a (1-&gt;4)-alpha-D-glucan to a new position in an acceptor, which may be glucose or a (1-&gt;4)-alpha-D-glucan.</text>
        <dbReference type="EC" id="2.4.1.25"/>
    </reaction>
</comment>
<proteinExistence type="inferred from homology"/>
<evidence type="ECO:0000256" key="9">
    <source>
        <dbReference type="ARBA" id="ARBA00031501"/>
    </source>
</evidence>
<gene>
    <name evidence="11" type="ORF">FHW18_002439</name>
</gene>
<dbReference type="Gene3D" id="3.20.20.80">
    <property type="entry name" value="Glycosidases"/>
    <property type="match status" value="1"/>
</dbReference>
<keyword evidence="6 10" id="KW-0808">Transferase</keyword>
<name>A0A7Y9IVB6_9BURK</name>
<dbReference type="InterPro" id="IPR017853">
    <property type="entry name" value="GH"/>
</dbReference>
<sequence>MSDDDVTSLHALADAAGVSVDWQDAAGKPQRVSPDVLRNVLNALGIDASSPDAIEASLATLRNASDDTASHFAIGVVRQAIEVPLPDTVSTLRFRLEFDDDGGVVDGEARRKDAHTVIIPGMNLPGYHTLHIGDQVYTLAIAPARCFGVSDAIGKPQPREWALAVQLYGLRRRGASLGAPGASGGVGDFSALATLAGVAAKAGATGLAISPVHAMFTADPHRISPYAPSSRLFLNVLYVDPAEVFGQPAVARAASALGLNLDLARLEQLDMVDWPGVARTKLAILRRLFDGFPGNVGSSVSEAFTRFRQEGGSLLENHARFEALHAWRLAEGFQTGGWRDWPEAFQNPDSPEVAAFAQEHATEVTFHAFLQWLADRGLARAQAAAREAGMGIGLIADLAVGTDPGGSHAWSRQGEILAKLSPGAPPDLYNAQGQAWGLTAFSPSALRRTGYRAYIEMLRACLRHAGGIRIDHALGLKRMWLVPEGAPPTDGAYVNYPFDDIMRLIALESWRHRAIVVGENLGTVPEGFNDQIARAGMLGMDVLWFERQHHGDNAPIKSPRDWPAEAMAMTTTHDLPTIAGWWTGTDLQWRDRLGLFGDGDSLDAQMQNRARDREQLVRSLAAAGIDVSQDTDPDAPPPIAETFRFVGATPCPLAVVPLEDVLGDPEAPNLPGTTDTHPNWRRRMATTIDTLLDDQDVSRRLDALSQSRQTS</sequence>
<dbReference type="GO" id="GO:0004134">
    <property type="term" value="F:4-alpha-glucanotransferase activity"/>
    <property type="evidence" value="ECO:0007669"/>
    <property type="project" value="UniProtKB-EC"/>
</dbReference>
<evidence type="ECO:0000256" key="3">
    <source>
        <dbReference type="ARBA" id="ARBA00012560"/>
    </source>
</evidence>